<evidence type="ECO:0000256" key="1">
    <source>
        <dbReference type="SAM" id="MobiDB-lite"/>
    </source>
</evidence>
<dbReference type="EMBL" id="ML119730">
    <property type="protein sequence ID" value="RPA77191.1"/>
    <property type="molecule type" value="Genomic_DNA"/>
</dbReference>
<evidence type="ECO:0000313" key="3">
    <source>
        <dbReference type="Proteomes" id="UP000275078"/>
    </source>
</evidence>
<sequence length="176" mass="19950">MRATLLLFSIEMRDSTFFALFVLFLSFLLASDGYLPHVERPLPPRIPYGCTIVSVSAPIVINGNVVWSTTTNYLECDGAMKCLREQAERKKVEAEERKKMEQKEKQTEQVNMVDEEKEGMIKKAVKEEKKKGNEGQGVRSDKALDNVDLVTDISGSFLTDDLIEGYLPVWEGRIDL</sequence>
<dbReference type="AlphaFoldDB" id="A0A3N4HZ24"/>
<name>A0A3N4HZ24_ASCIM</name>
<evidence type="ECO:0000313" key="2">
    <source>
        <dbReference type="EMBL" id="RPA77191.1"/>
    </source>
</evidence>
<feature type="compositionally biased region" description="Basic and acidic residues" evidence="1">
    <location>
        <begin position="91"/>
        <end position="107"/>
    </location>
</feature>
<gene>
    <name evidence="2" type="ORF">BJ508DRAFT_172922</name>
</gene>
<proteinExistence type="predicted"/>
<protein>
    <submittedName>
        <fullName evidence="2">Uncharacterized protein</fullName>
    </submittedName>
</protein>
<feature type="region of interest" description="Disordered" evidence="1">
    <location>
        <begin position="91"/>
        <end position="118"/>
    </location>
</feature>
<dbReference type="Proteomes" id="UP000275078">
    <property type="component" value="Unassembled WGS sequence"/>
</dbReference>
<accession>A0A3N4HZ24</accession>
<organism evidence="2 3">
    <name type="scientific">Ascobolus immersus RN42</name>
    <dbReference type="NCBI Taxonomy" id="1160509"/>
    <lineage>
        <taxon>Eukaryota</taxon>
        <taxon>Fungi</taxon>
        <taxon>Dikarya</taxon>
        <taxon>Ascomycota</taxon>
        <taxon>Pezizomycotina</taxon>
        <taxon>Pezizomycetes</taxon>
        <taxon>Pezizales</taxon>
        <taxon>Ascobolaceae</taxon>
        <taxon>Ascobolus</taxon>
    </lineage>
</organism>
<keyword evidence="3" id="KW-1185">Reference proteome</keyword>
<reference evidence="2 3" key="1">
    <citation type="journal article" date="2018" name="Nat. Ecol. Evol.">
        <title>Pezizomycetes genomes reveal the molecular basis of ectomycorrhizal truffle lifestyle.</title>
        <authorList>
            <person name="Murat C."/>
            <person name="Payen T."/>
            <person name="Noel B."/>
            <person name="Kuo A."/>
            <person name="Morin E."/>
            <person name="Chen J."/>
            <person name="Kohler A."/>
            <person name="Krizsan K."/>
            <person name="Balestrini R."/>
            <person name="Da Silva C."/>
            <person name="Montanini B."/>
            <person name="Hainaut M."/>
            <person name="Levati E."/>
            <person name="Barry K.W."/>
            <person name="Belfiori B."/>
            <person name="Cichocki N."/>
            <person name="Clum A."/>
            <person name="Dockter R.B."/>
            <person name="Fauchery L."/>
            <person name="Guy J."/>
            <person name="Iotti M."/>
            <person name="Le Tacon F."/>
            <person name="Lindquist E.A."/>
            <person name="Lipzen A."/>
            <person name="Malagnac F."/>
            <person name="Mello A."/>
            <person name="Molinier V."/>
            <person name="Miyauchi S."/>
            <person name="Poulain J."/>
            <person name="Riccioni C."/>
            <person name="Rubini A."/>
            <person name="Sitrit Y."/>
            <person name="Splivallo R."/>
            <person name="Traeger S."/>
            <person name="Wang M."/>
            <person name="Zifcakova L."/>
            <person name="Wipf D."/>
            <person name="Zambonelli A."/>
            <person name="Paolocci F."/>
            <person name="Nowrousian M."/>
            <person name="Ottonello S."/>
            <person name="Baldrian P."/>
            <person name="Spatafora J.W."/>
            <person name="Henrissat B."/>
            <person name="Nagy L.G."/>
            <person name="Aury J.M."/>
            <person name="Wincker P."/>
            <person name="Grigoriev I.V."/>
            <person name="Bonfante P."/>
            <person name="Martin F.M."/>
        </authorList>
    </citation>
    <scope>NUCLEOTIDE SEQUENCE [LARGE SCALE GENOMIC DNA]</scope>
    <source>
        <strain evidence="2 3">RN42</strain>
    </source>
</reference>